<dbReference type="PANTHER" id="PTHR47331:SF3">
    <property type="match status" value="1"/>
</dbReference>
<dbReference type="PROSITE" id="PS50158">
    <property type="entry name" value="ZF_CCHC"/>
    <property type="match status" value="1"/>
</dbReference>
<reference evidence="3 4" key="1">
    <citation type="submission" date="2022-01" db="EMBL/GenBank/DDBJ databases">
        <title>A high-quality chromosome-level genome assembly of rohu carp, Labeo rohita.</title>
        <authorList>
            <person name="Arick M.A. II"/>
            <person name="Hsu C.-Y."/>
            <person name="Magbanua Z."/>
            <person name="Pechanova O."/>
            <person name="Grover C."/>
            <person name="Miller E."/>
            <person name="Thrash A."/>
            <person name="Ezzel L."/>
            <person name="Alam S."/>
            <person name="Benzie J."/>
            <person name="Hamilton M."/>
            <person name="Karsi A."/>
            <person name="Lawrence M.L."/>
            <person name="Peterson D.G."/>
        </authorList>
    </citation>
    <scope>NUCLEOTIDE SEQUENCE [LARGE SCALE GENOMIC DNA]</scope>
    <source>
        <strain evidence="4">BAU-BD-2019</strain>
        <tissue evidence="3">Blood</tissue>
    </source>
</reference>
<keyword evidence="4" id="KW-1185">Reference proteome</keyword>
<accession>A0ABQ8L903</accession>
<gene>
    <name evidence="3" type="ORF">H4Q32_024096</name>
</gene>
<dbReference type="PANTHER" id="PTHR47331">
    <property type="entry name" value="PHD-TYPE DOMAIN-CONTAINING PROTEIN"/>
    <property type="match status" value="1"/>
</dbReference>
<name>A0ABQ8L903_LABRO</name>
<dbReference type="EMBL" id="JACTAM010000525">
    <property type="protein sequence ID" value="KAI2647192.1"/>
    <property type="molecule type" value="Genomic_DNA"/>
</dbReference>
<protein>
    <submittedName>
        <fullName evidence="3">Gag polyprotein</fullName>
    </submittedName>
</protein>
<evidence type="ECO:0000313" key="3">
    <source>
        <dbReference type="EMBL" id="KAI2647192.1"/>
    </source>
</evidence>
<comment type="caution">
    <text evidence="3">The sequence shown here is derived from an EMBL/GenBank/DDBJ whole genome shotgun (WGS) entry which is preliminary data.</text>
</comment>
<keyword evidence="1" id="KW-0862">Zinc</keyword>
<dbReference type="InterPro" id="IPR001878">
    <property type="entry name" value="Znf_CCHC"/>
</dbReference>
<keyword evidence="1" id="KW-0863">Zinc-finger</keyword>
<proteinExistence type="predicted"/>
<evidence type="ECO:0000313" key="4">
    <source>
        <dbReference type="Proteomes" id="UP000830375"/>
    </source>
</evidence>
<evidence type="ECO:0000256" key="1">
    <source>
        <dbReference type="PROSITE-ProRule" id="PRU00047"/>
    </source>
</evidence>
<organism evidence="3 4">
    <name type="scientific">Labeo rohita</name>
    <name type="common">Indian major carp</name>
    <name type="synonym">Cyprinus rohita</name>
    <dbReference type="NCBI Taxonomy" id="84645"/>
    <lineage>
        <taxon>Eukaryota</taxon>
        <taxon>Metazoa</taxon>
        <taxon>Chordata</taxon>
        <taxon>Craniata</taxon>
        <taxon>Vertebrata</taxon>
        <taxon>Euteleostomi</taxon>
        <taxon>Actinopterygii</taxon>
        <taxon>Neopterygii</taxon>
        <taxon>Teleostei</taxon>
        <taxon>Ostariophysi</taxon>
        <taxon>Cypriniformes</taxon>
        <taxon>Cyprinidae</taxon>
        <taxon>Labeoninae</taxon>
        <taxon>Labeonini</taxon>
        <taxon>Labeo</taxon>
    </lineage>
</organism>
<sequence>MELKIVLIMIGTVCTSWNSTTGKPKELVRSCHHMDPAEGYLKAKQLLREHFGNEYQITVAYMNKALHWPSIRPEDGEALHSFSLFLSGCCNTMSDISYMEEMDNAANLRAIAVKLPYKLREKWRSMACEKQERQNARVKFKDLVDFINKQARISLHPVFGDIKESSNTKGQASPYKRAMTKKVFTTSAVPIDKRVEDDDKLSVQRLKNTHANSWKKQCVFCKGLQHSLESCKRLRSKTHQEKIDFLRSKCLCFGCLKHGHMSKQCKDRMSCSECSLPHPTILYMKPKEIECLPENKTDNCDRQSVTSALVCAEKNMSGDKDTCENECALSVVPVQVKTTKGTHLIKTYAFLDPGSSDTFCTEALMSELKVNGRNTDILLRTMGDEKQVKTHIVSGLEISSLDGGQFVQLPDVFTQRTIPVHKGNIPQQKDLERWLYLKEVYLPSIEAEIGLLIGANVHEVMEPWEVISSKDNGPFAVRTKLGWTVNGPLRNSNGVTRKGRCIPVSVNRISVARLEDLWQQQFKQDFPEVERVDDQKEMSKEDHKFMQMMSESAKLVDGHYRLCLPLKNKAIQMPKKRVVAEQRALNLKRKFIRNPEFHTEYTSFMNNLIQNYYAVELMEDNHKQTDGNIPHHGVYHPVKQKLRVVFDCGAPYQGMSLNHQLL</sequence>
<evidence type="ECO:0000259" key="2">
    <source>
        <dbReference type="PROSITE" id="PS50158"/>
    </source>
</evidence>
<keyword evidence="1" id="KW-0479">Metal-binding</keyword>
<feature type="domain" description="CCHC-type" evidence="2">
    <location>
        <begin position="252"/>
        <end position="267"/>
    </location>
</feature>
<dbReference type="Proteomes" id="UP000830375">
    <property type="component" value="Unassembled WGS sequence"/>
</dbReference>